<accession>A0AA38HP85</accession>
<evidence type="ECO:0000313" key="2">
    <source>
        <dbReference type="EMBL" id="KAJ3636274.1"/>
    </source>
</evidence>
<gene>
    <name evidence="2" type="ORF">Zmor_011726</name>
</gene>
<dbReference type="AlphaFoldDB" id="A0AA38HP85"/>
<evidence type="ECO:0000313" key="3">
    <source>
        <dbReference type="Proteomes" id="UP001168821"/>
    </source>
</evidence>
<dbReference type="EMBL" id="JALNTZ010000303">
    <property type="protein sequence ID" value="KAJ3636274.1"/>
    <property type="molecule type" value="Genomic_DNA"/>
</dbReference>
<protein>
    <submittedName>
        <fullName evidence="2">Uncharacterized protein</fullName>
    </submittedName>
</protein>
<dbReference type="Proteomes" id="UP001168821">
    <property type="component" value="Unassembled WGS sequence"/>
</dbReference>
<feature type="signal peptide" evidence="1">
    <location>
        <begin position="1"/>
        <end position="20"/>
    </location>
</feature>
<name>A0AA38HP85_9CUCU</name>
<keyword evidence="3" id="KW-1185">Reference proteome</keyword>
<keyword evidence="1" id="KW-0732">Signal</keyword>
<feature type="chain" id="PRO_5041431553" evidence="1">
    <location>
        <begin position="21"/>
        <end position="134"/>
    </location>
</feature>
<evidence type="ECO:0000256" key="1">
    <source>
        <dbReference type="SAM" id="SignalP"/>
    </source>
</evidence>
<organism evidence="2 3">
    <name type="scientific">Zophobas morio</name>
    <dbReference type="NCBI Taxonomy" id="2755281"/>
    <lineage>
        <taxon>Eukaryota</taxon>
        <taxon>Metazoa</taxon>
        <taxon>Ecdysozoa</taxon>
        <taxon>Arthropoda</taxon>
        <taxon>Hexapoda</taxon>
        <taxon>Insecta</taxon>
        <taxon>Pterygota</taxon>
        <taxon>Neoptera</taxon>
        <taxon>Endopterygota</taxon>
        <taxon>Coleoptera</taxon>
        <taxon>Polyphaga</taxon>
        <taxon>Cucujiformia</taxon>
        <taxon>Tenebrionidae</taxon>
        <taxon>Zophobas</taxon>
    </lineage>
</organism>
<proteinExistence type="predicted"/>
<reference evidence="2" key="1">
    <citation type="journal article" date="2023" name="G3 (Bethesda)">
        <title>Whole genome assemblies of Zophobas morio and Tenebrio molitor.</title>
        <authorList>
            <person name="Kaur S."/>
            <person name="Stinson S.A."/>
            <person name="diCenzo G.C."/>
        </authorList>
    </citation>
    <scope>NUCLEOTIDE SEQUENCE</scope>
    <source>
        <strain evidence="2">QUZm001</strain>
    </source>
</reference>
<comment type="caution">
    <text evidence="2">The sequence shown here is derived from an EMBL/GenBank/DDBJ whole genome shotgun (WGS) entry which is preliminary data.</text>
</comment>
<sequence>MILLVAFRVLLKAFVDLNDGIRLDSVQILVVVGPLRYVKRYNRAVLQLPTFGNVAGTFLAGKNNLGQRGRKGNFSYLWGRKVRKKERNQSEWPLPTTITGSCLLKAHPQKALIRVSPLQNMDLFPMFTGAILHI</sequence>